<dbReference type="EMBL" id="VBPB01000371">
    <property type="protein sequence ID" value="TMQ68822.1"/>
    <property type="molecule type" value="Genomic_DNA"/>
</dbReference>
<protein>
    <submittedName>
        <fullName evidence="2">Uncharacterized protein</fullName>
    </submittedName>
</protein>
<evidence type="ECO:0000313" key="3">
    <source>
        <dbReference type="Proteomes" id="UP000319771"/>
    </source>
</evidence>
<name>A0A538TYW0_UNCEI</name>
<proteinExistence type="predicted"/>
<organism evidence="2 3">
    <name type="scientific">Eiseniibacteriota bacterium</name>
    <dbReference type="NCBI Taxonomy" id="2212470"/>
    <lineage>
        <taxon>Bacteria</taxon>
        <taxon>Candidatus Eiseniibacteriota</taxon>
    </lineage>
</organism>
<comment type="caution">
    <text evidence="2">The sequence shown here is derived from an EMBL/GenBank/DDBJ whole genome shotgun (WGS) entry which is preliminary data.</text>
</comment>
<evidence type="ECO:0000256" key="1">
    <source>
        <dbReference type="SAM" id="MobiDB-lite"/>
    </source>
</evidence>
<reference evidence="2 3" key="1">
    <citation type="journal article" date="2019" name="Nat. Microbiol.">
        <title>Mediterranean grassland soil C-N compound turnover is dependent on rainfall and depth, and is mediated by genomically divergent microorganisms.</title>
        <authorList>
            <person name="Diamond S."/>
            <person name="Andeer P.F."/>
            <person name="Li Z."/>
            <person name="Crits-Christoph A."/>
            <person name="Burstein D."/>
            <person name="Anantharaman K."/>
            <person name="Lane K.R."/>
            <person name="Thomas B.C."/>
            <person name="Pan C."/>
            <person name="Northen T.R."/>
            <person name="Banfield J.F."/>
        </authorList>
    </citation>
    <scope>NUCLEOTIDE SEQUENCE [LARGE SCALE GENOMIC DNA]</scope>
    <source>
        <strain evidence="2">WS_11</strain>
    </source>
</reference>
<sequence length="62" mass="6564">MIGASWAPLGVLPVRSAVTICSTVQLPMPVESGVRLRACTTPHGPTQPRSLPDRRRVVSGCP</sequence>
<evidence type="ECO:0000313" key="2">
    <source>
        <dbReference type="EMBL" id="TMQ68822.1"/>
    </source>
</evidence>
<gene>
    <name evidence="2" type="ORF">E6K81_16280</name>
</gene>
<dbReference type="AlphaFoldDB" id="A0A538TYW0"/>
<feature type="region of interest" description="Disordered" evidence="1">
    <location>
        <begin position="39"/>
        <end position="62"/>
    </location>
</feature>
<accession>A0A538TYW0</accession>
<dbReference type="Proteomes" id="UP000319771">
    <property type="component" value="Unassembled WGS sequence"/>
</dbReference>